<dbReference type="Pfam" id="PF00905">
    <property type="entry name" value="Transpeptidase"/>
    <property type="match status" value="1"/>
</dbReference>
<evidence type="ECO:0000256" key="6">
    <source>
        <dbReference type="ARBA" id="ARBA00022670"/>
    </source>
</evidence>
<evidence type="ECO:0000256" key="12">
    <source>
        <dbReference type="ARBA" id="ARBA00023136"/>
    </source>
</evidence>
<evidence type="ECO:0000313" key="19">
    <source>
        <dbReference type="Proteomes" id="UP000076481"/>
    </source>
</evidence>
<dbReference type="EMBL" id="LVWG01000033">
    <property type="protein sequence ID" value="KZK73812.1"/>
    <property type="molecule type" value="Genomic_DNA"/>
</dbReference>
<evidence type="ECO:0000313" key="18">
    <source>
        <dbReference type="EMBL" id="KZK73812.1"/>
    </source>
</evidence>
<evidence type="ECO:0000256" key="11">
    <source>
        <dbReference type="ARBA" id="ARBA00022989"/>
    </source>
</evidence>
<dbReference type="GO" id="GO:0071555">
    <property type="term" value="P:cell wall organization"/>
    <property type="evidence" value="ECO:0007669"/>
    <property type="project" value="UniProtKB-KW"/>
</dbReference>
<keyword evidence="13" id="KW-0961">Cell wall biogenesis/degradation</keyword>
<dbReference type="PANTHER" id="PTHR30627:SF2">
    <property type="entry name" value="PEPTIDOGLYCAN D,D-TRANSPEPTIDASE MRDA"/>
    <property type="match status" value="1"/>
</dbReference>
<dbReference type="PANTHER" id="PTHR30627">
    <property type="entry name" value="PEPTIDOGLYCAN D,D-TRANSPEPTIDASE"/>
    <property type="match status" value="1"/>
</dbReference>
<accession>A0A165LB96</accession>
<evidence type="ECO:0000256" key="13">
    <source>
        <dbReference type="ARBA" id="ARBA00023316"/>
    </source>
</evidence>
<feature type="transmembrane region" description="Helical" evidence="15">
    <location>
        <begin position="12"/>
        <end position="31"/>
    </location>
</feature>
<keyword evidence="4" id="KW-0997">Cell inner membrane</keyword>
<dbReference type="AlphaFoldDB" id="A0A165LB96"/>
<keyword evidence="7 15" id="KW-0812">Transmembrane</keyword>
<evidence type="ECO:0000259" key="17">
    <source>
        <dbReference type="Pfam" id="PF03717"/>
    </source>
</evidence>
<feature type="domain" description="Penicillin-binding protein dimerisation" evidence="17">
    <location>
        <begin position="51"/>
        <end position="216"/>
    </location>
</feature>
<evidence type="ECO:0000256" key="14">
    <source>
        <dbReference type="SAM" id="MobiDB-lite"/>
    </source>
</evidence>
<evidence type="ECO:0000256" key="8">
    <source>
        <dbReference type="ARBA" id="ARBA00022801"/>
    </source>
</evidence>
<dbReference type="RefSeq" id="WP_303681982.1">
    <property type="nucleotide sequence ID" value="NZ_LVWG01000033.1"/>
</dbReference>
<dbReference type="SUPFAM" id="SSF56601">
    <property type="entry name" value="beta-lactamase/transpeptidase-like"/>
    <property type="match status" value="1"/>
</dbReference>
<keyword evidence="3" id="KW-1003">Cell membrane</keyword>
<dbReference type="GO" id="GO:0005886">
    <property type="term" value="C:plasma membrane"/>
    <property type="evidence" value="ECO:0007669"/>
    <property type="project" value="UniProtKB-SubCell"/>
</dbReference>
<evidence type="ECO:0000256" key="9">
    <source>
        <dbReference type="ARBA" id="ARBA00022960"/>
    </source>
</evidence>
<dbReference type="InterPro" id="IPR001460">
    <property type="entry name" value="PCN-bd_Tpept"/>
</dbReference>
<evidence type="ECO:0000256" key="15">
    <source>
        <dbReference type="SAM" id="Phobius"/>
    </source>
</evidence>
<protein>
    <submittedName>
        <fullName evidence="18">Penicillin-binding protein 2</fullName>
    </submittedName>
</protein>
<evidence type="ECO:0000256" key="1">
    <source>
        <dbReference type="ARBA" id="ARBA00004167"/>
    </source>
</evidence>
<evidence type="ECO:0000259" key="16">
    <source>
        <dbReference type="Pfam" id="PF00905"/>
    </source>
</evidence>
<feature type="region of interest" description="Disordered" evidence="14">
    <location>
        <begin position="588"/>
        <end position="634"/>
    </location>
</feature>
<dbReference type="GO" id="GO:0008658">
    <property type="term" value="F:penicillin binding"/>
    <property type="evidence" value="ECO:0007669"/>
    <property type="project" value="InterPro"/>
</dbReference>
<gene>
    <name evidence="18" type="ORF">A3K90_03160</name>
</gene>
<dbReference type="GO" id="GO:0071972">
    <property type="term" value="F:peptidoglycan L,D-transpeptidase activity"/>
    <property type="evidence" value="ECO:0007669"/>
    <property type="project" value="TreeGrafter"/>
</dbReference>
<dbReference type="GO" id="GO:0006508">
    <property type="term" value="P:proteolysis"/>
    <property type="evidence" value="ECO:0007669"/>
    <property type="project" value="UniProtKB-KW"/>
</dbReference>
<keyword evidence="10" id="KW-0573">Peptidoglycan synthesis</keyword>
<keyword evidence="6" id="KW-0645">Protease</keyword>
<dbReference type="GO" id="GO:0009252">
    <property type="term" value="P:peptidoglycan biosynthetic process"/>
    <property type="evidence" value="ECO:0007669"/>
    <property type="project" value="UniProtKB-KW"/>
</dbReference>
<dbReference type="NCBIfam" id="TIGR03423">
    <property type="entry name" value="pbp2_mrdA"/>
    <property type="match status" value="1"/>
</dbReference>
<keyword evidence="5" id="KW-0121">Carboxypeptidase</keyword>
<dbReference type="InterPro" id="IPR050515">
    <property type="entry name" value="Beta-lactam/transpept"/>
</dbReference>
<proteinExistence type="predicted"/>
<keyword evidence="12 15" id="KW-0472">Membrane</keyword>
<keyword evidence="8" id="KW-0378">Hydrolase</keyword>
<dbReference type="InterPro" id="IPR017790">
    <property type="entry name" value="Penicillin-binding_protein_2"/>
</dbReference>
<reference evidence="18 19" key="1">
    <citation type="submission" date="2016-03" db="EMBL/GenBank/DDBJ databases">
        <title>Speciation and ecological success in dimly lit waters: horizontal gene transfer in a green sulfur bacteria bloom unveiled by metagenomic assembly.</title>
        <authorList>
            <person name="Llorens-Mares T."/>
            <person name="Liu Z."/>
            <person name="Allen L.Z."/>
            <person name="Rusch D.B."/>
            <person name="Craig M.T."/>
            <person name="Dupont C.L."/>
            <person name="Bryant D.A."/>
            <person name="Casamayor E.O."/>
        </authorList>
    </citation>
    <scope>NUCLEOTIDE SEQUENCE [LARGE SCALE GENOMIC DNA]</scope>
    <source>
        <strain evidence="18">CIII</strain>
    </source>
</reference>
<comment type="caution">
    <text evidence="18">The sequence shown here is derived from an EMBL/GenBank/DDBJ whole genome shotgun (WGS) entry which is preliminary data.</text>
</comment>
<dbReference type="InterPro" id="IPR012338">
    <property type="entry name" value="Beta-lactam/transpept-like"/>
</dbReference>
<evidence type="ECO:0000256" key="3">
    <source>
        <dbReference type="ARBA" id="ARBA00022475"/>
    </source>
</evidence>
<sequence>MDRLQHSTRIVSILIVAAFAVLLGRLFWIQVLDFQQLGSISSSNSIRRVWIQPPRGRMIDRNDIIMVDNRPLYSVKVIPAEFNDSGTEALAWLIRRPMEEVAQKIERGRNFNRFSAVTLRRDLESQDVERLGENLWELPGVLIEAENKRKYADSRYGAHLFGYLRQIARKDVAELVLQGYAQDDKIGFSGLEKQYEDRLKGTKGARFEMVTPLGRYAGKYDDGRSDIPAVRGDDLYLTIDLQLQQLAGELLAATGRSGAIVAIDPSTGGILALESSPGYDLETFNGATDPEGWRAIITDPRKPLFNRTVQAVYPPGSIYKMVLAMAALEGNRIDPEKKVLDNGVFTYGRRRFLSHGGRGHGWVDMRRAITVSSNLYFYSLMFDVGFAEWTRYGAMFGFGTRTGIDLPGERSGLLPSAAYYDRRYGKGRWTKGYLVSLAIGQGELGATPVQLATYAAAIANGGTVHQPHIASGYRDTESGRFVPIQHTSRKVPISDATFRLIGESMADVVKEGTGQLAAVPGVRVAGKTGTAQNPGGKDHAWFIAFAPVEKPRIAIAVLAENAGFGGTISAPIAGKLIQRYLQPVLPKPPAADSLRGTGSLQETSPDSLSESLPVIETAPPPQEAPAAEPVPHDP</sequence>
<evidence type="ECO:0000256" key="10">
    <source>
        <dbReference type="ARBA" id="ARBA00022984"/>
    </source>
</evidence>
<evidence type="ECO:0000256" key="5">
    <source>
        <dbReference type="ARBA" id="ARBA00022645"/>
    </source>
</evidence>
<dbReference type="InterPro" id="IPR005311">
    <property type="entry name" value="PBP_dimer"/>
</dbReference>
<dbReference type="InterPro" id="IPR036138">
    <property type="entry name" value="PBP_dimer_sf"/>
</dbReference>
<dbReference type="Proteomes" id="UP000076481">
    <property type="component" value="Unassembled WGS sequence"/>
</dbReference>
<name>A0A165LB96_PELLU</name>
<dbReference type="SUPFAM" id="SSF56519">
    <property type="entry name" value="Penicillin binding protein dimerisation domain"/>
    <property type="match status" value="1"/>
</dbReference>
<feature type="compositionally biased region" description="Polar residues" evidence="14">
    <location>
        <begin position="596"/>
        <end position="610"/>
    </location>
</feature>
<evidence type="ECO:0000256" key="2">
    <source>
        <dbReference type="ARBA" id="ARBA00004236"/>
    </source>
</evidence>
<evidence type="ECO:0000256" key="7">
    <source>
        <dbReference type="ARBA" id="ARBA00022692"/>
    </source>
</evidence>
<dbReference type="Pfam" id="PF03717">
    <property type="entry name" value="PBP_dimer"/>
    <property type="match status" value="1"/>
</dbReference>
<feature type="compositionally biased region" description="Low complexity" evidence="14">
    <location>
        <begin position="624"/>
        <end position="634"/>
    </location>
</feature>
<dbReference type="Gene3D" id="3.90.1310.10">
    <property type="entry name" value="Penicillin-binding protein 2a (Domain 2)"/>
    <property type="match status" value="1"/>
</dbReference>
<evidence type="ECO:0000256" key="4">
    <source>
        <dbReference type="ARBA" id="ARBA00022519"/>
    </source>
</evidence>
<dbReference type="Gene3D" id="3.30.1390.30">
    <property type="entry name" value="Penicillin-binding protein 2a, domain 3"/>
    <property type="match status" value="1"/>
</dbReference>
<dbReference type="Gene3D" id="3.40.710.10">
    <property type="entry name" value="DD-peptidase/beta-lactamase superfamily"/>
    <property type="match status" value="1"/>
</dbReference>
<organism evidence="18 19">
    <name type="scientific">Pelodictyon luteolum</name>
    <dbReference type="NCBI Taxonomy" id="1100"/>
    <lineage>
        <taxon>Bacteria</taxon>
        <taxon>Pseudomonadati</taxon>
        <taxon>Chlorobiota</taxon>
        <taxon>Chlorobiia</taxon>
        <taxon>Chlorobiales</taxon>
        <taxon>Chlorobiaceae</taxon>
        <taxon>Chlorobium/Pelodictyon group</taxon>
        <taxon>Pelodictyon</taxon>
    </lineage>
</organism>
<dbReference type="GO" id="GO:0008360">
    <property type="term" value="P:regulation of cell shape"/>
    <property type="evidence" value="ECO:0007669"/>
    <property type="project" value="UniProtKB-KW"/>
</dbReference>
<feature type="domain" description="Penicillin-binding protein transpeptidase" evidence="16">
    <location>
        <begin position="258"/>
        <end position="577"/>
    </location>
</feature>
<keyword evidence="9" id="KW-0133">Cell shape</keyword>
<dbReference type="GO" id="GO:0009002">
    <property type="term" value="F:serine-type D-Ala-D-Ala carboxypeptidase activity"/>
    <property type="evidence" value="ECO:0007669"/>
    <property type="project" value="InterPro"/>
</dbReference>
<keyword evidence="11 15" id="KW-1133">Transmembrane helix</keyword>
<comment type="subcellular location">
    <subcellularLocation>
        <location evidence="2">Cell membrane</location>
    </subcellularLocation>
    <subcellularLocation>
        <location evidence="1">Membrane</location>
        <topology evidence="1">Single-pass membrane protein</topology>
    </subcellularLocation>
</comment>